<dbReference type="Proteomes" id="UP001549773">
    <property type="component" value="Unassembled WGS sequence"/>
</dbReference>
<dbReference type="EMBL" id="JBEWYP010000003">
    <property type="protein sequence ID" value="MET7029061.1"/>
    <property type="molecule type" value="Genomic_DNA"/>
</dbReference>
<evidence type="ECO:0000313" key="2">
    <source>
        <dbReference type="EMBL" id="MET7029061.1"/>
    </source>
</evidence>
<reference evidence="2 3" key="1">
    <citation type="submission" date="2024-07" db="EMBL/GenBank/DDBJ databases">
        <title>The genome sequence of type strain Sediminicola luteus GDMCC 1.2596T.</title>
        <authorList>
            <person name="Liu Y."/>
        </authorList>
    </citation>
    <scope>NUCLEOTIDE SEQUENCE [LARGE SCALE GENOMIC DNA]</scope>
    <source>
        <strain evidence="2 3">GDMCC 1.2596</strain>
    </source>
</reference>
<proteinExistence type="predicted"/>
<evidence type="ECO:0008006" key="4">
    <source>
        <dbReference type="Google" id="ProtNLM"/>
    </source>
</evidence>
<accession>A0ABV2TUW3</accession>
<feature type="region of interest" description="Disordered" evidence="1">
    <location>
        <begin position="1"/>
        <end position="35"/>
    </location>
</feature>
<protein>
    <recommendedName>
        <fullName evidence="4">30S ribosomal protein S20</fullName>
    </recommendedName>
</protein>
<feature type="compositionally biased region" description="Basic and acidic residues" evidence="1">
    <location>
        <begin position="1"/>
        <end position="10"/>
    </location>
</feature>
<organism evidence="2 3">
    <name type="scientific">Sediminicola luteus</name>
    <dbReference type="NCBI Taxonomy" id="319238"/>
    <lineage>
        <taxon>Bacteria</taxon>
        <taxon>Pseudomonadati</taxon>
        <taxon>Bacteroidota</taxon>
        <taxon>Flavobacteriia</taxon>
        <taxon>Flavobacteriales</taxon>
        <taxon>Flavobacteriaceae</taxon>
        <taxon>Sediminicola</taxon>
    </lineage>
</organism>
<dbReference type="RefSeq" id="WP_354617886.1">
    <property type="nucleotide sequence ID" value="NZ_JBEWYP010000003.1"/>
</dbReference>
<comment type="caution">
    <text evidence="2">The sequence shown here is derived from an EMBL/GenBank/DDBJ whole genome shotgun (WGS) entry which is preliminary data.</text>
</comment>
<name>A0ABV2TUW3_9FLAO</name>
<evidence type="ECO:0000256" key="1">
    <source>
        <dbReference type="SAM" id="MobiDB-lite"/>
    </source>
</evidence>
<evidence type="ECO:0000313" key="3">
    <source>
        <dbReference type="Proteomes" id="UP001549773"/>
    </source>
</evidence>
<feature type="compositionally biased region" description="Basic residues" evidence="1">
    <location>
        <begin position="11"/>
        <end position="26"/>
    </location>
</feature>
<keyword evidence="3" id="KW-1185">Reference proteome</keyword>
<sequence>MAKKGTEKNTKNKAQHTKLMNRKKNKLREEKEQRAARLKEIVQKSKEAKKSLDQ</sequence>
<gene>
    <name evidence="2" type="ORF">ABXZ32_06630</name>
</gene>